<comment type="caution">
    <text evidence="2">The sequence shown here is derived from an EMBL/GenBank/DDBJ whole genome shotgun (WGS) entry which is preliminary data.</text>
</comment>
<dbReference type="EMBL" id="JBHSDY010000004">
    <property type="protein sequence ID" value="MFC4297879.1"/>
    <property type="molecule type" value="Genomic_DNA"/>
</dbReference>
<dbReference type="Proteomes" id="UP001595756">
    <property type="component" value="Unassembled WGS sequence"/>
</dbReference>
<dbReference type="InterPro" id="IPR003607">
    <property type="entry name" value="HD/PDEase_dom"/>
</dbReference>
<gene>
    <name evidence="2" type="ORF">ACFO0J_07480</name>
</gene>
<dbReference type="PANTHER" id="PTHR43155:SF2">
    <property type="entry name" value="CYCLIC DI-GMP PHOSPHODIESTERASE PA4108"/>
    <property type="match status" value="1"/>
</dbReference>
<dbReference type="Pfam" id="PF13487">
    <property type="entry name" value="HD_5"/>
    <property type="match status" value="1"/>
</dbReference>
<protein>
    <submittedName>
        <fullName evidence="2">HD-GYP domain-containing protein</fullName>
    </submittedName>
</protein>
<dbReference type="RefSeq" id="WP_376812443.1">
    <property type="nucleotide sequence ID" value="NZ_JBHSDY010000004.1"/>
</dbReference>
<dbReference type="InterPro" id="IPR021812">
    <property type="entry name" value="DUF3391"/>
</dbReference>
<evidence type="ECO:0000259" key="1">
    <source>
        <dbReference type="PROSITE" id="PS51832"/>
    </source>
</evidence>
<name>A0ABV8RX93_9BURK</name>
<dbReference type="Gene3D" id="1.10.3210.10">
    <property type="entry name" value="Hypothetical protein af1432"/>
    <property type="match status" value="1"/>
</dbReference>
<feature type="domain" description="HD-GYP" evidence="1">
    <location>
        <begin position="173"/>
        <end position="367"/>
    </location>
</feature>
<dbReference type="NCBIfam" id="TIGR00277">
    <property type="entry name" value="HDIG"/>
    <property type="match status" value="1"/>
</dbReference>
<organism evidence="2 3">
    <name type="scientific">Castellaniella hirudinis</name>
    <dbReference type="NCBI Taxonomy" id="1144617"/>
    <lineage>
        <taxon>Bacteria</taxon>
        <taxon>Pseudomonadati</taxon>
        <taxon>Pseudomonadota</taxon>
        <taxon>Betaproteobacteria</taxon>
        <taxon>Burkholderiales</taxon>
        <taxon>Alcaligenaceae</taxon>
        <taxon>Castellaniella</taxon>
    </lineage>
</organism>
<dbReference type="InterPro" id="IPR037522">
    <property type="entry name" value="HD_GYP_dom"/>
</dbReference>
<dbReference type="Pfam" id="PF11871">
    <property type="entry name" value="DUF3391"/>
    <property type="match status" value="1"/>
</dbReference>
<accession>A0ABV8RX93</accession>
<evidence type="ECO:0000313" key="3">
    <source>
        <dbReference type="Proteomes" id="UP001595756"/>
    </source>
</evidence>
<proteinExistence type="predicted"/>
<dbReference type="PROSITE" id="PS51832">
    <property type="entry name" value="HD_GYP"/>
    <property type="match status" value="1"/>
</dbReference>
<sequence>MSIKRIGISKLRLGMYVHKLESGWFDHPFWRGSFLLERHQDLEAIRKAGIRLVWIDTAKGLAPGLAARDMGLATQAAAAVQADAVGSDRQAGSDDRPGTVLPGTVETLQPAHRLPADVKPEEVVGVTLEEEIRQARRLCMSASDEVMGLFEEARMGRAIHPEAALPLVQEISDSIRRHPHALISAARLKTRDNYTYLHSVAVCALMTSLSSQLGLDPVRTRQAGVGGLMHDLGKAAIPLDILNKPGRLTEAEFDLVKRHPSAGAEMLRLGGADEMIQSIALHHHEKYDGSGYPCRLSGQAIPLLARMGAVCDVYDAVTSLRAYKPAWEPAETMRRMASWEGHFDRQVFEAFVKTVGIYPLGSLVRLQSRRLGVVVAPGDHSLLAPHVEVVRSVDAGSACPNERLNLGDPDCDDRIVGPEDPSDWNLGGLEAYWLGGTAMS</sequence>
<dbReference type="SMART" id="SM00471">
    <property type="entry name" value="HDc"/>
    <property type="match status" value="1"/>
</dbReference>
<dbReference type="InterPro" id="IPR006675">
    <property type="entry name" value="HDIG_dom"/>
</dbReference>
<dbReference type="SUPFAM" id="SSF109604">
    <property type="entry name" value="HD-domain/PDEase-like"/>
    <property type="match status" value="1"/>
</dbReference>
<keyword evidence="3" id="KW-1185">Reference proteome</keyword>
<evidence type="ECO:0000313" key="2">
    <source>
        <dbReference type="EMBL" id="MFC4297879.1"/>
    </source>
</evidence>
<dbReference type="PANTHER" id="PTHR43155">
    <property type="entry name" value="CYCLIC DI-GMP PHOSPHODIESTERASE PA4108-RELATED"/>
    <property type="match status" value="1"/>
</dbReference>
<dbReference type="CDD" id="cd00077">
    <property type="entry name" value="HDc"/>
    <property type="match status" value="1"/>
</dbReference>
<reference evidence="3" key="1">
    <citation type="journal article" date="2019" name="Int. J. Syst. Evol. Microbiol.">
        <title>The Global Catalogue of Microorganisms (GCM) 10K type strain sequencing project: providing services to taxonomists for standard genome sequencing and annotation.</title>
        <authorList>
            <consortium name="The Broad Institute Genomics Platform"/>
            <consortium name="The Broad Institute Genome Sequencing Center for Infectious Disease"/>
            <person name="Wu L."/>
            <person name="Ma J."/>
        </authorList>
    </citation>
    <scope>NUCLEOTIDE SEQUENCE [LARGE SCALE GENOMIC DNA]</scope>
    <source>
        <strain evidence="3">CGMCC 1.19029</strain>
    </source>
</reference>